<dbReference type="RefSeq" id="WP_265268926.1">
    <property type="nucleotide sequence ID" value="NZ_JANFAU010000002.1"/>
</dbReference>
<dbReference type="Gene3D" id="3.10.105.10">
    <property type="entry name" value="Dipeptide-binding Protein, Domain 3"/>
    <property type="match status" value="1"/>
</dbReference>
<dbReference type="SUPFAM" id="SSF53850">
    <property type="entry name" value="Periplasmic binding protein-like II"/>
    <property type="match status" value="1"/>
</dbReference>
<evidence type="ECO:0000313" key="6">
    <source>
        <dbReference type="Proteomes" id="UP001165565"/>
    </source>
</evidence>
<dbReference type="GO" id="GO:1904680">
    <property type="term" value="F:peptide transmembrane transporter activity"/>
    <property type="evidence" value="ECO:0007669"/>
    <property type="project" value="TreeGrafter"/>
</dbReference>
<dbReference type="Pfam" id="PF00496">
    <property type="entry name" value="SBP_bac_5"/>
    <property type="match status" value="1"/>
</dbReference>
<dbReference type="Gene3D" id="3.40.190.10">
    <property type="entry name" value="Periplasmic binding protein-like II"/>
    <property type="match status" value="1"/>
</dbReference>
<feature type="domain" description="Solute-binding protein family 5" evidence="4">
    <location>
        <begin position="42"/>
        <end position="293"/>
    </location>
</feature>
<reference evidence="5" key="1">
    <citation type="submission" date="2022-06" db="EMBL/GenBank/DDBJ databases">
        <title>Sphingomonas sp. nov. isolated from rhizosphere soil of tomato.</title>
        <authorList>
            <person name="Dong H."/>
            <person name="Gao R."/>
        </authorList>
    </citation>
    <scope>NUCLEOTIDE SEQUENCE</scope>
    <source>
        <strain evidence="5">MMSM24</strain>
    </source>
</reference>
<name>A0AA42CQF5_9SPHN</name>
<gene>
    <name evidence="5" type="ORF">NEE01_10765</name>
</gene>
<sequence>MASVIGAPPELSDASRGDWPESDRALADSVAQGLVRFDATGQIEPGVAERWIVTDEGMTYIFRLREAVWSDGRPVTAQEVVAILKHQIAAASRNPLKPFLTSIESIVEMTPQVIQIELSHPRPDLLKLFAQPELAIVRRRNPAGTGPFRIMHAGRRSMLLTPVSDPNRSPDEIPEKVPEDDVRLIGEPASRAIMRYIARGSDLVAGGTVGDWPLIQIATVPPAEVKLDPAAGLFGLAITNREGFLASADNRAAIAAAIDRAGLVEAFSPEWAPTEQLLPDQLDSATPPAIPSWVAIDVGDRRQQAKAQVASWRGIHPEPVVLRVALPGGPGGTLLWARIGADLQSVGIQPVRVAQDARDADLRLIDAVAPYDSARWYLAMACAPCGGAASDAVEAARVAPTLAARSAAIATADAAVAADVSFIPIARPFRWSLVSLRLRQWQPNARAWHPLNRLRAVPK</sequence>
<organism evidence="5 6">
    <name type="scientific">Sphingomonas lycopersici</name>
    <dbReference type="NCBI Taxonomy" id="2951807"/>
    <lineage>
        <taxon>Bacteria</taxon>
        <taxon>Pseudomonadati</taxon>
        <taxon>Pseudomonadota</taxon>
        <taxon>Alphaproteobacteria</taxon>
        <taxon>Sphingomonadales</taxon>
        <taxon>Sphingomonadaceae</taxon>
        <taxon>Sphingomonas</taxon>
    </lineage>
</organism>
<feature type="region of interest" description="Disordered" evidence="3">
    <location>
        <begin position="1"/>
        <end position="20"/>
    </location>
</feature>
<comment type="caution">
    <text evidence="5">The sequence shown here is derived from an EMBL/GenBank/DDBJ whole genome shotgun (WGS) entry which is preliminary data.</text>
</comment>
<accession>A0AA42CQF5</accession>
<dbReference type="InterPro" id="IPR039424">
    <property type="entry name" value="SBP_5"/>
</dbReference>
<evidence type="ECO:0000256" key="2">
    <source>
        <dbReference type="ARBA" id="ARBA00005695"/>
    </source>
</evidence>
<evidence type="ECO:0000256" key="3">
    <source>
        <dbReference type="SAM" id="MobiDB-lite"/>
    </source>
</evidence>
<evidence type="ECO:0000256" key="1">
    <source>
        <dbReference type="ARBA" id="ARBA00004418"/>
    </source>
</evidence>
<dbReference type="AlphaFoldDB" id="A0AA42CQF5"/>
<dbReference type="EMBL" id="JANFAV010000006">
    <property type="protein sequence ID" value="MCW6535264.1"/>
    <property type="molecule type" value="Genomic_DNA"/>
</dbReference>
<keyword evidence="6" id="KW-1185">Reference proteome</keyword>
<evidence type="ECO:0000313" key="5">
    <source>
        <dbReference type="EMBL" id="MCW6535264.1"/>
    </source>
</evidence>
<dbReference type="Proteomes" id="UP001165565">
    <property type="component" value="Unassembled WGS sequence"/>
</dbReference>
<comment type="subcellular location">
    <subcellularLocation>
        <location evidence="1">Periplasm</location>
    </subcellularLocation>
</comment>
<proteinExistence type="inferred from homology"/>
<protein>
    <submittedName>
        <fullName evidence="5">ABC transporter substrate-binding protein</fullName>
    </submittedName>
</protein>
<comment type="similarity">
    <text evidence="2">Belongs to the bacterial solute-binding protein 5 family.</text>
</comment>
<dbReference type="PANTHER" id="PTHR30290">
    <property type="entry name" value="PERIPLASMIC BINDING COMPONENT OF ABC TRANSPORTER"/>
    <property type="match status" value="1"/>
</dbReference>
<evidence type="ECO:0000259" key="4">
    <source>
        <dbReference type="Pfam" id="PF00496"/>
    </source>
</evidence>
<dbReference type="InterPro" id="IPR000914">
    <property type="entry name" value="SBP_5_dom"/>
</dbReference>
<dbReference type="GO" id="GO:0015833">
    <property type="term" value="P:peptide transport"/>
    <property type="evidence" value="ECO:0007669"/>
    <property type="project" value="TreeGrafter"/>
</dbReference>